<dbReference type="FunFam" id="3.40.30.10:FF:000027">
    <property type="entry name" value="protein disulfide-isomerase A2"/>
    <property type="match status" value="1"/>
</dbReference>
<evidence type="ECO:0000256" key="3">
    <source>
        <dbReference type="ARBA" id="ARBA00006347"/>
    </source>
</evidence>
<dbReference type="CDD" id="cd02982">
    <property type="entry name" value="PDI_b'_family"/>
    <property type="match status" value="1"/>
</dbReference>
<dbReference type="EMBL" id="JANBPY010000639">
    <property type="protein sequence ID" value="KAJ1965009.1"/>
    <property type="molecule type" value="Genomic_DNA"/>
</dbReference>
<keyword evidence="9 13" id="KW-0413">Isomerase</keyword>
<evidence type="ECO:0000256" key="5">
    <source>
        <dbReference type="ARBA" id="ARBA00022729"/>
    </source>
</evidence>
<evidence type="ECO:0000256" key="2">
    <source>
        <dbReference type="ARBA" id="ARBA00004319"/>
    </source>
</evidence>
<dbReference type="InterPro" id="IPR013766">
    <property type="entry name" value="Thioredoxin_domain"/>
</dbReference>
<dbReference type="PANTHER" id="PTHR18929:SF132">
    <property type="entry name" value="PROTEIN DISULFIDE-ISOMERASE A3"/>
    <property type="match status" value="1"/>
</dbReference>
<dbReference type="OrthoDB" id="427280at2759"/>
<dbReference type="PROSITE" id="PS51352">
    <property type="entry name" value="THIOREDOXIN_2"/>
    <property type="match status" value="1"/>
</dbReference>
<dbReference type="GO" id="GO:0006457">
    <property type="term" value="P:protein folding"/>
    <property type="evidence" value="ECO:0007669"/>
    <property type="project" value="TreeGrafter"/>
</dbReference>
<dbReference type="PANTHER" id="PTHR18929">
    <property type="entry name" value="PROTEIN DISULFIDE ISOMERASE"/>
    <property type="match status" value="1"/>
</dbReference>
<dbReference type="GO" id="GO:0005788">
    <property type="term" value="C:endoplasmic reticulum lumen"/>
    <property type="evidence" value="ECO:0007669"/>
    <property type="project" value="UniProtKB-SubCell"/>
</dbReference>
<evidence type="ECO:0000256" key="7">
    <source>
        <dbReference type="ARBA" id="ARBA00022824"/>
    </source>
</evidence>
<dbReference type="Pfam" id="PF13848">
    <property type="entry name" value="Thioredoxin_6"/>
    <property type="match status" value="1"/>
</dbReference>
<evidence type="ECO:0000259" key="12">
    <source>
        <dbReference type="PROSITE" id="PS51352"/>
    </source>
</evidence>
<dbReference type="InterPro" id="IPR036249">
    <property type="entry name" value="Thioredoxin-like_sf"/>
</dbReference>
<evidence type="ECO:0000256" key="10">
    <source>
        <dbReference type="ARBA" id="ARBA00023284"/>
    </source>
</evidence>
<evidence type="ECO:0000256" key="9">
    <source>
        <dbReference type="ARBA" id="ARBA00023235"/>
    </source>
</evidence>
<dbReference type="GO" id="GO:0034976">
    <property type="term" value="P:response to endoplasmic reticulum stress"/>
    <property type="evidence" value="ECO:0007669"/>
    <property type="project" value="TreeGrafter"/>
</dbReference>
<comment type="catalytic activity">
    <reaction evidence="1">
        <text>Catalyzes the rearrangement of -S-S- bonds in proteins.</text>
        <dbReference type="EC" id="5.3.4.1"/>
    </reaction>
</comment>
<dbReference type="InterPro" id="IPR017937">
    <property type="entry name" value="Thioredoxin_CS"/>
</dbReference>
<proteinExistence type="inferred from homology"/>
<evidence type="ECO:0000256" key="6">
    <source>
        <dbReference type="ARBA" id="ARBA00022737"/>
    </source>
</evidence>
<keyword evidence="6" id="KW-0677">Repeat</keyword>
<dbReference type="Gene3D" id="3.40.30.10">
    <property type="entry name" value="Glutaredoxin"/>
    <property type="match status" value="2"/>
</dbReference>
<dbReference type="AlphaFoldDB" id="A0A9W8AS48"/>
<reference evidence="13" key="1">
    <citation type="submission" date="2022-07" db="EMBL/GenBank/DDBJ databases">
        <title>Phylogenomic reconstructions and comparative analyses of Kickxellomycotina fungi.</title>
        <authorList>
            <person name="Reynolds N.K."/>
            <person name="Stajich J.E."/>
            <person name="Barry K."/>
            <person name="Grigoriev I.V."/>
            <person name="Crous P."/>
            <person name="Smith M.E."/>
        </authorList>
    </citation>
    <scope>NUCLEOTIDE SEQUENCE</scope>
    <source>
        <strain evidence="13">RSA 1196</strain>
    </source>
</reference>
<evidence type="ECO:0000256" key="11">
    <source>
        <dbReference type="RuleBase" id="RU004208"/>
    </source>
</evidence>
<dbReference type="Pfam" id="PF00085">
    <property type="entry name" value="Thioredoxin"/>
    <property type="match status" value="1"/>
</dbReference>
<evidence type="ECO:0000256" key="4">
    <source>
        <dbReference type="ARBA" id="ARBA00012723"/>
    </source>
</evidence>
<keyword evidence="5" id="KW-0732">Signal</keyword>
<keyword evidence="10" id="KW-0676">Redox-active center</keyword>
<dbReference type="GO" id="GO:0003756">
    <property type="term" value="F:protein disulfide isomerase activity"/>
    <property type="evidence" value="ECO:0007669"/>
    <property type="project" value="UniProtKB-EC"/>
</dbReference>
<dbReference type="PRINTS" id="PR00421">
    <property type="entry name" value="THIOREDOXIN"/>
</dbReference>
<accession>A0A9W8AS48</accession>
<dbReference type="InterPro" id="IPR005788">
    <property type="entry name" value="PDI_thioredoxin-like_dom"/>
</dbReference>
<dbReference type="SUPFAM" id="SSF52833">
    <property type="entry name" value="Thioredoxin-like"/>
    <property type="match status" value="2"/>
</dbReference>
<keyword evidence="7" id="KW-0256">Endoplasmic reticulum</keyword>
<gene>
    <name evidence="13" type="primary">PDI1</name>
    <name evidence="13" type="ORF">IWQ62_002769</name>
</gene>
<keyword evidence="14" id="KW-1185">Reference proteome</keyword>
<organism evidence="13 14">
    <name type="scientific">Dispira parvispora</name>
    <dbReference type="NCBI Taxonomy" id="1520584"/>
    <lineage>
        <taxon>Eukaryota</taxon>
        <taxon>Fungi</taxon>
        <taxon>Fungi incertae sedis</taxon>
        <taxon>Zoopagomycota</taxon>
        <taxon>Kickxellomycotina</taxon>
        <taxon>Dimargaritomycetes</taxon>
        <taxon>Dimargaritales</taxon>
        <taxon>Dimargaritaceae</taxon>
        <taxon>Dispira</taxon>
    </lineage>
</organism>
<evidence type="ECO:0000256" key="8">
    <source>
        <dbReference type="ARBA" id="ARBA00023157"/>
    </source>
</evidence>
<dbReference type="EC" id="5.3.4.1" evidence="4"/>
<dbReference type="NCBIfam" id="TIGR01126">
    <property type="entry name" value="pdi_dom"/>
    <property type="match status" value="1"/>
</dbReference>
<evidence type="ECO:0000256" key="1">
    <source>
        <dbReference type="ARBA" id="ARBA00001182"/>
    </source>
</evidence>
<sequence length="296" mass="32657">KEDPLVETEVLADADALGRHVRVHSLPLVQDVGPENYSFYEKAGLPLAFAFYSPKDENMREEVIKLVTPAAKKLRGKLNVVLIDGDKYGGSANNLNLKPQWPALGVEGSDRLKYPMDQSQELTEDSVESFLTAVAEGKAKPFLKSEPIPESNDAAVKVVVGDEFEKLVLDSTKDVLIEFYAPWCGHCKKLAPIYEELGEKYAGHENLVIAKMDATANDIPVRAAEFDVTGFPTIKLVKRGTNEIVDYDSGSRTLESFVEFLTKHVGPAPEKVEVEEKIEVVETAEDSEPSKVHAEL</sequence>
<dbReference type="CDD" id="cd02995">
    <property type="entry name" value="PDI_a_PDI_a'_C"/>
    <property type="match status" value="1"/>
</dbReference>
<protein>
    <recommendedName>
        <fullName evidence="4">protein disulfide-isomerase</fullName>
        <ecNumber evidence="4">5.3.4.1</ecNumber>
    </recommendedName>
</protein>
<comment type="similarity">
    <text evidence="3 11">Belongs to the protein disulfide isomerase family.</text>
</comment>
<keyword evidence="8" id="KW-1015">Disulfide bond</keyword>
<comment type="subcellular location">
    <subcellularLocation>
        <location evidence="2">Endoplasmic reticulum lumen</location>
    </subcellularLocation>
</comment>
<evidence type="ECO:0000313" key="13">
    <source>
        <dbReference type="EMBL" id="KAJ1965009.1"/>
    </source>
</evidence>
<evidence type="ECO:0000313" key="14">
    <source>
        <dbReference type="Proteomes" id="UP001150925"/>
    </source>
</evidence>
<dbReference type="PROSITE" id="PS00194">
    <property type="entry name" value="THIOREDOXIN_1"/>
    <property type="match status" value="1"/>
</dbReference>
<feature type="non-terminal residue" evidence="13">
    <location>
        <position position="1"/>
    </location>
</feature>
<feature type="domain" description="Thioredoxin" evidence="12">
    <location>
        <begin position="142"/>
        <end position="266"/>
    </location>
</feature>
<comment type="caution">
    <text evidence="13">The sequence shown here is derived from an EMBL/GenBank/DDBJ whole genome shotgun (WGS) entry which is preliminary data.</text>
</comment>
<dbReference type="Proteomes" id="UP001150925">
    <property type="component" value="Unassembled WGS sequence"/>
</dbReference>
<name>A0A9W8AS48_9FUNG</name>